<dbReference type="KEGG" id="vpy:HZI73_22225"/>
<organism evidence="2 3">
    <name type="scientific">Vallitalea pronyensis</name>
    <dbReference type="NCBI Taxonomy" id="1348613"/>
    <lineage>
        <taxon>Bacteria</taxon>
        <taxon>Bacillati</taxon>
        <taxon>Bacillota</taxon>
        <taxon>Clostridia</taxon>
        <taxon>Lachnospirales</taxon>
        <taxon>Vallitaleaceae</taxon>
        <taxon>Vallitalea</taxon>
    </lineage>
</organism>
<sequence>MSVIRFLFLFSLFMVGVNILWVAWEIYMALSRRKEKRDSEDMSDWFL</sequence>
<dbReference type="AlphaFoldDB" id="A0A8J8MNP7"/>
<keyword evidence="3" id="KW-1185">Reference proteome</keyword>
<keyword evidence="1" id="KW-1133">Transmembrane helix</keyword>
<gene>
    <name evidence="2" type="ORF">HZI73_22225</name>
</gene>
<evidence type="ECO:0000313" key="2">
    <source>
        <dbReference type="EMBL" id="QUI24849.1"/>
    </source>
</evidence>
<keyword evidence="1" id="KW-0472">Membrane</keyword>
<evidence type="ECO:0000256" key="1">
    <source>
        <dbReference type="SAM" id="Phobius"/>
    </source>
</evidence>
<protein>
    <submittedName>
        <fullName evidence="2">Uncharacterized protein</fullName>
    </submittedName>
</protein>
<name>A0A8J8MNP7_9FIRM</name>
<accession>A0A8J8MNP7</accession>
<dbReference type="Proteomes" id="UP000683246">
    <property type="component" value="Chromosome"/>
</dbReference>
<keyword evidence="1" id="KW-0812">Transmembrane</keyword>
<dbReference type="RefSeq" id="WP_212695548.1">
    <property type="nucleotide sequence ID" value="NZ_CP058649.1"/>
</dbReference>
<feature type="transmembrane region" description="Helical" evidence="1">
    <location>
        <begin position="6"/>
        <end position="27"/>
    </location>
</feature>
<reference evidence="2" key="1">
    <citation type="submission" date="2020-07" db="EMBL/GenBank/DDBJ databases">
        <title>Vallitalea pronyensis genome.</title>
        <authorList>
            <person name="Postec A."/>
        </authorList>
    </citation>
    <scope>NUCLEOTIDE SEQUENCE</scope>
    <source>
        <strain evidence="2">FatNI3</strain>
    </source>
</reference>
<dbReference type="EMBL" id="CP058649">
    <property type="protein sequence ID" value="QUI24849.1"/>
    <property type="molecule type" value="Genomic_DNA"/>
</dbReference>
<proteinExistence type="predicted"/>
<evidence type="ECO:0000313" key="3">
    <source>
        <dbReference type="Proteomes" id="UP000683246"/>
    </source>
</evidence>